<name>A0A7T8JZN4_CALRO</name>
<proteinExistence type="predicted"/>
<gene>
    <name evidence="1" type="ORF">FKW44_020586</name>
</gene>
<dbReference type="EMBL" id="CP045903">
    <property type="protein sequence ID" value="QQP39640.1"/>
    <property type="molecule type" value="Genomic_DNA"/>
</dbReference>
<sequence length="65" mass="8028">MPFRVLKSSSKARKKPRKRFRYLKARLPKRRKPFFNRDVVAFPSFFGKQRRVRQFYFHPNSAFYG</sequence>
<dbReference type="AlphaFoldDB" id="A0A7T8JZN4"/>
<evidence type="ECO:0000313" key="1">
    <source>
        <dbReference type="EMBL" id="QQP39640.1"/>
    </source>
</evidence>
<keyword evidence="2" id="KW-1185">Reference proteome</keyword>
<reference evidence="2" key="1">
    <citation type="submission" date="2021-01" db="EMBL/GenBank/DDBJ databases">
        <title>Caligus Genome Assembly.</title>
        <authorList>
            <person name="Gallardo-Escarate C."/>
        </authorList>
    </citation>
    <scope>NUCLEOTIDE SEQUENCE [LARGE SCALE GENOMIC DNA]</scope>
</reference>
<protein>
    <submittedName>
        <fullName evidence="1">Uncharacterized protein</fullName>
    </submittedName>
</protein>
<dbReference type="Proteomes" id="UP000595437">
    <property type="component" value="Chromosome 14"/>
</dbReference>
<evidence type="ECO:0000313" key="2">
    <source>
        <dbReference type="Proteomes" id="UP000595437"/>
    </source>
</evidence>
<organism evidence="1 2">
    <name type="scientific">Caligus rogercresseyi</name>
    <name type="common">Sea louse</name>
    <dbReference type="NCBI Taxonomy" id="217165"/>
    <lineage>
        <taxon>Eukaryota</taxon>
        <taxon>Metazoa</taxon>
        <taxon>Ecdysozoa</taxon>
        <taxon>Arthropoda</taxon>
        <taxon>Crustacea</taxon>
        <taxon>Multicrustacea</taxon>
        <taxon>Hexanauplia</taxon>
        <taxon>Copepoda</taxon>
        <taxon>Siphonostomatoida</taxon>
        <taxon>Caligidae</taxon>
        <taxon>Caligus</taxon>
    </lineage>
</organism>
<accession>A0A7T8JZN4</accession>